<dbReference type="RefSeq" id="WP_004780919.1">
    <property type="nucleotide sequence ID" value="NZ_KB849398.1"/>
</dbReference>
<dbReference type="AlphaFoldDB" id="N8VKG7"/>
<feature type="transmembrane region" description="Helical" evidence="1">
    <location>
        <begin position="67"/>
        <end position="90"/>
    </location>
</feature>
<organism evidence="2 3">
    <name type="scientific">Acinetobacter variabilis</name>
    <dbReference type="NCBI Taxonomy" id="70346"/>
    <lineage>
        <taxon>Bacteria</taxon>
        <taxon>Pseudomonadati</taxon>
        <taxon>Pseudomonadota</taxon>
        <taxon>Gammaproteobacteria</taxon>
        <taxon>Moraxellales</taxon>
        <taxon>Moraxellaceae</taxon>
        <taxon>Acinetobacter</taxon>
    </lineage>
</organism>
<dbReference type="EMBL" id="APPE01000031">
    <property type="protein sequence ID" value="ENV00412.1"/>
    <property type="molecule type" value="Genomic_DNA"/>
</dbReference>
<keyword evidence="1" id="KW-1133">Transmembrane helix</keyword>
<dbReference type="HOGENOM" id="CLU_2340459_0_0_6"/>
<keyword evidence="1" id="KW-0812">Transmembrane</keyword>
<gene>
    <name evidence="2" type="ORF">F969_00644</name>
</gene>
<keyword evidence="1" id="KW-0472">Membrane</keyword>
<reference evidence="2 3" key="1">
    <citation type="submission" date="2013-02" db="EMBL/GenBank/DDBJ databases">
        <title>The Genome Sequence of Acinetobacter sp. NIPH 899.</title>
        <authorList>
            <consortium name="The Broad Institute Genome Sequencing Platform"/>
            <consortium name="The Broad Institute Genome Sequencing Center for Infectious Disease"/>
            <person name="Cerqueira G."/>
            <person name="Feldgarden M."/>
            <person name="Courvalin P."/>
            <person name="Perichon B."/>
            <person name="Grillot-Courvalin C."/>
            <person name="Clermont D."/>
            <person name="Rocha E."/>
            <person name="Yoon E.-J."/>
            <person name="Nemec A."/>
            <person name="Walker B."/>
            <person name="Young S.K."/>
            <person name="Zeng Q."/>
            <person name="Gargeya S."/>
            <person name="Fitzgerald M."/>
            <person name="Haas B."/>
            <person name="Abouelleil A."/>
            <person name="Alvarado L."/>
            <person name="Arachchi H.M."/>
            <person name="Berlin A.M."/>
            <person name="Chapman S.B."/>
            <person name="Dewar J."/>
            <person name="Goldberg J."/>
            <person name="Griggs A."/>
            <person name="Gujja S."/>
            <person name="Hansen M."/>
            <person name="Howarth C."/>
            <person name="Imamovic A."/>
            <person name="Larimer J."/>
            <person name="McCowan C."/>
            <person name="Murphy C."/>
            <person name="Neiman D."/>
            <person name="Pearson M."/>
            <person name="Priest M."/>
            <person name="Roberts A."/>
            <person name="Saif S."/>
            <person name="Shea T."/>
            <person name="Sisk P."/>
            <person name="Sykes S."/>
            <person name="Wortman J."/>
            <person name="Nusbaum C."/>
            <person name="Birren B."/>
        </authorList>
    </citation>
    <scope>NUCLEOTIDE SEQUENCE [LARGE SCALE GENOMIC DNA]</scope>
    <source>
        <strain evidence="2 3">NIPH 899</strain>
    </source>
</reference>
<feature type="transmembrane region" description="Helical" evidence="1">
    <location>
        <begin position="6"/>
        <end position="25"/>
    </location>
</feature>
<evidence type="ECO:0000313" key="3">
    <source>
        <dbReference type="Proteomes" id="UP000013070"/>
    </source>
</evidence>
<feature type="transmembrane region" description="Helical" evidence="1">
    <location>
        <begin position="37"/>
        <end position="55"/>
    </location>
</feature>
<evidence type="ECO:0000313" key="2">
    <source>
        <dbReference type="EMBL" id="ENV00412.1"/>
    </source>
</evidence>
<accession>N8VKG7</accession>
<dbReference type="Proteomes" id="UP000013070">
    <property type="component" value="Unassembled WGS sequence"/>
</dbReference>
<evidence type="ECO:0000256" key="1">
    <source>
        <dbReference type="SAM" id="Phobius"/>
    </source>
</evidence>
<protein>
    <submittedName>
        <fullName evidence="2">Uncharacterized protein</fullName>
    </submittedName>
</protein>
<proteinExistence type="predicted"/>
<sequence>MQPQLIIALSTLAVMVLVSIVSVYLVERFTTKQKINFQKVALDTACFYTVLFVSRAIDDVLQWNGDFVQLVCIILLGLCASGYLVVGWACPTVKVKK</sequence>
<comment type="caution">
    <text evidence="2">The sequence shown here is derived from an EMBL/GenBank/DDBJ whole genome shotgun (WGS) entry which is preliminary data.</text>
</comment>
<keyword evidence="3" id="KW-1185">Reference proteome</keyword>
<name>N8VKG7_9GAMM</name>